<sequence>MVGYLDANPDFLPQLHDLVPAEAGVLKASMACLKVGVVKDPRKWWDAPQALEFYGYLRTQLADTLHLEEMKMPKSTETDWSAVGKGHL</sequence>
<organism evidence="1 2">
    <name type="scientific">Ancylostoma duodenale</name>
    <dbReference type="NCBI Taxonomy" id="51022"/>
    <lineage>
        <taxon>Eukaryota</taxon>
        <taxon>Metazoa</taxon>
        <taxon>Ecdysozoa</taxon>
        <taxon>Nematoda</taxon>
        <taxon>Chromadorea</taxon>
        <taxon>Rhabditida</taxon>
        <taxon>Rhabditina</taxon>
        <taxon>Rhabditomorpha</taxon>
        <taxon>Strongyloidea</taxon>
        <taxon>Ancylostomatidae</taxon>
        <taxon>Ancylostomatinae</taxon>
        <taxon>Ancylostoma</taxon>
    </lineage>
</organism>
<keyword evidence="2" id="KW-1185">Reference proteome</keyword>
<reference evidence="1 2" key="1">
    <citation type="submission" date="2013-12" db="EMBL/GenBank/DDBJ databases">
        <title>Draft genome of the parsitic nematode Ancylostoma duodenale.</title>
        <authorList>
            <person name="Mitreva M."/>
        </authorList>
    </citation>
    <scope>NUCLEOTIDE SEQUENCE [LARGE SCALE GENOMIC DNA]</scope>
    <source>
        <strain evidence="1 2">Zhejiang</strain>
    </source>
</reference>
<dbReference type="AlphaFoldDB" id="A0A0C2G995"/>
<proteinExistence type="predicted"/>
<dbReference type="Proteomes" id="UP000054047">
    <property type="component" value="Unassembled WGS sequence"/>
</dbReference>
<dbReference type="OrthoDB" id="5866377at2759"/>
<protein>
    <submittedName>
        <fullName evidence="1">Uncharacterized protein</fullName>
    </submittedName>
</protein>
<gene>
    <name evidence="1" type="ORF">ANCDUO_12258</name>
</gene>
<dbReference type="EMBL" id="KN734252">
    <property type="protein sequence ID" value="KIH57550.1"/>
    <property type="molecule type" value="Genomic_DNA"/>
</dbReference>
<accession>A0A0C2G995</accession>
<evidence type="ECO:0000313" key="1">
    <source>
        <dbReference type="EMBL" id="KIH57550.1"/>
    </source>
</evidence>
<evidence type="ECO:0000313" key="2">
    <source>
        <dbReference type="Proteomes" id="UP000054047"/>
    </source>
</evidence>
<name>A0A0C2G995_9BILA</name>